<accession>A0AA88KSR2</accession>
<keyword evidence="2 6" id="KW-0689">Ribosomal protein</keyword>
<evidence type="ECO:0000259" key="7">
    <source>
        <dbReference type="SMART" id="SM00739"/>
    </source>
</evidence>
<dbReference type="GO" id="GO:1990904">
    <property type="term" value="C:ribonucleoprotein complex"/>
    <property type="evidence" value="ECO:0007669"/>
    <property type="project" value="UniProtKB-KW"/>
</dbReference>
<dbReference type="SUPFAM" id="SSF50104">
    <property type="entry name" value="Translation proteins SH3-like domain"/>
    <property type="match status" value="1"/>
</dbReference>
<sequence length="249" mass="29797">MKLTYCLLRRLKPNSYKYANLPERYIQRAMDKVYFRSPRGFPQFREIDHKKKNFWFTMNRPWTEEFQRDNNVHYDIPIQPLLEWSFFRGDLVEIMVGPDKGKQGHVNYIVEERNWICVEGLNCKYSTVGKEKDYPGMMVKEEKPLLVTNEVKLVDPSDNKPTDVEWRFLEDGSKIRISTRTGREIPIPLQNEETIDYKTKATYKEQPKDTPSSAVEKLTFKPKLATFEMDLMEEYNIKEERVPKPTFWY</sequence>
<dbReference type="NCBIfam" id="TIGR01079">
    <property type="entry name" value="rplX_bact"/>
    <property type="match status" value="1"/>
</dbReference>
<dbReference type="Proteomes" id="UP001187531">
    <property type="component" value="Unassembled WGS sequence"/>
</dbReference>
<dbReference type="PANTHER" id="PTHR12903">
    <property type="entry name" value="MITOCHONDRIAL RIBOSOMAL PROTEIN L24"/>
    <property type="match status" value="1"/>
</dbReference>
<dbReference type="InterPro" id="IPR057264">
    <property type="entry name" value="Ribosomal_uL24_C"/>
</dbReference>
<dbReference type="InterPro" id="IPR005824">
    <property type="entry name" value="KOW"/>
</dbReference>
<comment type="caution">
    <text evidence="8">The sequence shown here is derived from an EMBL/GenBank/DDBJ whole genome shotgun (WGS) entry which is preliminary data.</text>
</comment>
<dbReference type="EMBL" id="JAVRJZ010000021">
    <property type="protein sequence ID" value="KAK2705133.1"/>
    <property type="molecule type" value="Genomic_DNA"/>
</dbReference>
<comment type="similarity">
    <text evidence="1 6">Belongs to the universal ribosomal protein uL24 family.</text>
</comment>
<organism evidence="8 9">
    <name type="scientific">Artemia franciscana</name>
    <name type="common">Brine shrimp</name>
    <name type="synonym">Artemia sanfranciscana</name>
    <dbReference type="NCBI Taxonomy" id="6661"/>
    <lineage>
        <taxon>Eukaryota</taxon>
        <taxon>Metazoa</taxon>
        <taxon>Ecdysozoa</taxon>
        <taxon>Arthropoda</taxon>
        <taxon>Crustacea</taxon>
        <taxon>Branchiopoda</taxon>
        <taxon>Anostraca</taxon>
        <taxon>Artemiidae</taxon>
        <taxon>Artemia</taxon>
    </lineage>
</organism>
<dbReference type="Pfam" id="PF00467">
    <property type="entry name" value="KOW"/>
    <property type="match status" value="1"/>
</dbReference>
<reference evidence="8" key="1">
    <citation type="submission" date="2023-07" db="EMBL/GenBank/DDBJ databases">
        <title>Chromosome-level genome assembly of Artemia franciscana.</title>
        <authorList>
            <person name="Jo E."/>
        </authorList>
    </citation>
    <scope>NUCLEOTIDE SEQUENCE</scope>
    <source>
        <tissue evidence="8">Whole body</tissue>
    </source>
</reference>
<dbReference type="InterPro" id="IPR005825">
    <property type="entry name" value="Ribosomal_uL24_CS"/>
</dbReference>
<dbReference type="SMART" id="SM00739">
    <property type="entry name" value="KOW"/>
    <property type="match status" value="1"/>
</dbReference>
<dbReference type="AlphaFoldDB" id="A0AA88KSR2"/>
<dbReference type="Gene3D" id="2.30.30.30">
    <property type="match status" value="1"/>
</dbReference>
<protein>
    <recommendedName>
        <fullName evidence="4">Large ribosomal subunit protein uL24m</fullName>
    </recommendedName>
    <alternativeName>
        <fullName evidence="5">39S ribosomal protein L24, mitochondrial</fullName>
    </alternativeName>
</protein>
<dbReference type="Pfam" id="PF17136">
    <property type="entry name" value="ribosomal_L24"/>
    <property type="match status" value="1"/>
</dbReference>
<evidence type="ECO:0000313" key="8">
    <source>
        <dbReference type="EMBL" id="KAK2705133.1"/>
    </source>
</evidence>
<dbReference type="InterPro" id="IPR003256">
    <property type="entry name" value="Ribosomal_uL24"/>
</dbReference>
<evidence type="ECO:0000256" key="4">
    <source>
        <dbReference type="ARBA" id="ARBA00035283"/>
    </source>
</evidence>
<keyword evidence="3 6" id="KW-0687">Ribonucleoprotein</keyword>
<keyword evidence="9" id="KW-1185">Reference proteome</keyword>
<dbReference type="InterPro" id="IPR008991">
    <property type="entry name" value="Translation_prot_SH3-like_sf"/>
</dbReference>
<dbReference type="InterPro" id="IPR041988">
    <property type="entry name" value="Ribosomal_uL24_KOW"/>
</dbReference>
<dbReference type="GO" id="GO:0006412">
    <property type="term" value="P:translation"/>
    <property type="evidence" value="ECO:0007669"/>
    <property type="project" value="InterPro"/>
</dbReference>
<proteinExistence type="inferred from homology"/>
<evidence type="ECO:0000256" key="5">
    <source>
        <dbReference type="ARBA" id="ARBA00035357"/>
    </source>
</evidence>
<dbReference type="InterPro" id="IPR014722">
    <property type="entry name" value="Rib_uL2_dom2"/>
</dbReference>
<dbReference type="GO" id="GO:0003723">
    <property type="term" value="F:RNA binding"/>
    <property type="evidence" value="ECO:0007669"/>
    <property type="project" value="InterPro"/>
</dbReference>
<dbReference type="PROSITE" id="PS01108">
    <property type="entry name" value="RIBOSOMAL_L24"/>
    <property type="match status" value="1"/>
</dbReference>
<evidence type="ECO:0000313" key="9">
    <source>
        <dbReference type="Proteomes" id="UP001187531"/>
    </source>
</evidence>
<dbReference type="CDD" id="cd06089">
    <property type="entry name" value="KOW_RPL26"/>
    <property type="match status" value="1"/>
</dbReference>
<evidence type="ECO:0000256" key="3">
    <source>
        <dbReference type="ARBA" id="ARBA00023274"/>
    </source>
</evidence>
<evidence type="ECO:0000256" key="6">
    <source>
        <dbReference type="RuleBase" id="RU003477"/>
    </source>
</evidence>
<evidence type="ECO:0000256" key="2">
    <source>
        <dbReference type="ARBA" id="ARBA00022980"/>
    </source>
</evidence>
<feature type="domain" description="KOW" evidence="7">
    <location>
        <begin position="85"/>
        <end position="112"/>
    </location>
</feature>
<evidence type="ECO:0000256" key="1">
    <source>
        <dbReference type="ARBA" id="ARBA00010618"/>
    </source>
</evidence>
<gene>
    <name evidence="8" type="ORF">QYM36_017243</name>
</gene>
<dbReference type="GO" id="GO:0005840">
    <property type="term" value="C:ribosome"/>
    <property type="evidence" value="ECO:0007669"/>
    <property type="project" value="UniProtKB-KW"/>
</dbReference>
<dbReference type="GO" id="GO:0003735">
    <property type="term" value="F:structural constituent of ribosome"/>
    <property type="evidence" value="ECO:0007669"/>
    <property type="project" value="InterPro"/>
</dbReference>
<name>A0AA88KSR2_ARTSF</name>